<evidence type="ECO:0000313" key="4">
    <source>
        <dbReference type="EMBL" id="MDU0353026.1"/>
    </source>
</evidence>
<keyword evidence="2 4" id="KW-0808">Transferase</keyword>
<dbReference type="RefSeq" id="WP_316024723.1">
    <property type="nucleotide sequence ID" value="NZ_JAWDIO010000002.1"/>
</dbReference>
<dbReference type="Pfam" id="PF01648">
    <property type="entry name" value="ACPS"/>
    <property type="match status" value="1"/>
</dbReference>
<organism evidence="4 5">
    <name type="scientific">Paraglaciecola aquimarina</name>
    <dbReference type="NCBI Taxonomy" id="1235557"/>
    <lineage>
        <taxon>Bacteria</taxon>
        <taxon>Pseudomonadati</taxon>
        <taxon>Pseudomonadota</taxon>
        <taxon>Gammaproteobacteria</taxon>
        <taxon>Alteromonadales</taxon>
        <taxon>Alteromonadaceae</taxon>
        <taxon>Paraglaciecola</taxon>
    </lineage>
</organism>
<evidence type="ECO:0000256" key="2">
    <source>
        <dbReference type="ARBA" id="ARBA00022679"/>
    </source>
</evidence>
<evidence type="ECO:0000313" key="5">
    <source>
        <dbReference type="Proteomes" id="UP001247805"/>
    </source>
</evidence>
<proteinExistence type="inferred from homology"/>
<comment type="caution">
    <text evidence="4">The sequence shown here is derived from an EMBL/GenBank/DDBJ whole genome shotgun (WGS) entry which is preliminary data.</text>
</comment>
<dbReference type="Gene3D" id="3.90.470.20">
    <property type="entry name" value="4'-phosphopantetheinyl transferase domain"/>
    <property type="match status" value="2"/>
</dbReference>
<dbReference type="PANTHER" id="PTHR12215:SF10">
    <property type="entry name" value="L-AMINOADIPATE-SEMIALDEHYDE DEHYDROGENASE-PHOSPHOPANTETHEINYL TRANSFERASE"/>
    <property type="match status" value="1"/>
</dbReference>
<dbReference type="PANTHER" id="PTHR12215">
    <property type="entry name" value="PHOSPHOPANTETHEINE TRANSFERASE"/>
    <property type="match status" value="1"/>
</dbReference>
<accession>A0ABU3SSM5</accession>
<dbReference type="InterPro" id="IPR050559">
    <property type="entry name" value="P-Pant_transferase_sf"/>
</dbReference>
<dbReference type="EMBL" id="JAWDIO010000002">
    <property type="protein sequence ID" value="MDU0353026.1"/>
    <property type="molecule type" value="Genomic_DNA"/>
</dbReference>
<evidence type="ECO:0000256" key="1">
    <source>
        <dbReference type="ARBA" id="ARBA00010990"/>
    </source>
</evidence>
<name>A0ABU3SSM5_9ALTE</name>
<gene>
    <name evidence="4" type="ORF">RS130_02935</name>
</gene>
<dbReference type="InterPro" id="IPR008278">
    <property type="entry name" value="4-PPantetheinyl_Trfase_dom"/>
</dbReference>
<evidence type="ECO:0000259" key="3">
    <source>
        <dbReference type="Pfam" id="PF01648"/>
    </source>
</evidence>
<dbReference type="Proteomes" id="UP001247805">
    <property type="component" value="Unassembled WGS sequence"/>
</dbReference>
<dbReference type="GO" id="GO:0016740">
    <property type="term" value="F:transferase activity"/>
    <property type="evidence" value="ECO:0007669"/>
    <property type="project" value="UniProtKB-KW"/>
</dbReference>
<sequence length="192" mass="22011">MAFKSKAKKRQFGLARYLIKYCLQARFAIPLEHDYQLVDYQNWLLANDKKCFYVSISHSQHIVAVVVSDKECHLGVDVEQHKQRDFAALATMFMTAKERGILQSSAEQSAVFYRLWTAKEAYFKAVRIPTIELSQVDLSQCLIDGNVKVKGYQYHYQTLGQNDYSLTVLSQTRFNGKVQGIGEGIESKCRPL</sequence>
<reference evidence="4 5" key="1">
    <citation type="submission" date="2023-10" db="EMBL/GenBank/DDBJ databases">
        <title>Glaciecola aquimarina strain GGW-M5 nov., isolated from a coastal seawater.</title>
        <authorList>
            <person name="Bayburt H."/>
            <person name="Kim J.M."/>
            <person name="Choi B.J."/>
            <person name="Jeon C.O."/>
        </authorList>
    </citation>
    <scope>NUCLEOTIDE SEQUENCE [LARGE SCALE GENOMIC DNA]</scope>
    <source>
        <strain evidence="4 5">KCTC 32108</strain>
    </source>
</reference>
<feature type="domain" description="4'-phosphopantetheinyl transferase" evidence="3">
    <location>
        <begin position="74"/>
        <end position="133"/>
    </location>
</feature>
<protein>
    <submittedName>
        <fullName evidence="4">4'-phosphopantetheinyl transferase superfamily protein</fullName>
    </submittedName>
</protein>
<keyword evidence="5" id="KW-1185">Reference proteome</keyword>
<dbReference type="SUPFAM" id="SSF56214">
    <property type="entry name" value="4'-phosphopantetheinyl transferase"/>
    <property type="match status" value="1"/>
</dbReference>
<dbReference type="InterPro" id="IPR037143">
    <property type="entry name" value="4-PPantetheinyl_Trfase_dom_sf"/>
</dbReference>
<comment type="similarity">
    <text evidence="1">Belongs to the P-Pant transferase superfamily. Gsp/Sfp/HetI/AcpT family.</text>
</comment>